<keyword evidence="14" id="KW-0342">GTP-binding</keyword>
<organism evidence="20 21">
    <name type="scientific">Discina gigas</name>
    <dbReference type="NCBI Taxonomy" id="1032678"/>
    <lineage>
        <taxon>Eukaryota</taxon>
        <taxon>Fungi</taxon>
        <taxon>Dikarya</taxon>
        <taxon>Ascomycota</taxon>
        <taxon>Pezizomycotina</taxon>
        <taxon>Pezizomycetes</taxon>
        <taxon>Pezizales</taxon>
        <taxon>Discinaceae</taxon>
        <taxon>Discina</taxon>
    </lineage>
</organism>
<dbReference type="InterPro" id="IPR006703">
    <property type="entry name" value="G_AIG1"/>
</dbReference>
<evidence type="ECO:0000256" key="11">
    <source>
        <dbReference type="ARBA" id="ARBA00022842"/>
    </source>
</evidence>
<gene>
    <name evidence="20" type="ORF">Q9L58_001010</name>
</gene>
<evidence type="ECO:0000256" key="2">
    <source>
        <dbReference type="ARBA" id="ARBA00004167"/>
    </source>
</evidence>
<dbReference type="InterPro" id="IPR027417">
    <property type="entry name" value="P-loop_NTPase"/>
</dbReference>
<evidence type="ECO:0000256" key="1">
    <source>
        <dbReference type="ARBA" id="ARBA00001946"/>
    </source>
</evidence>
<accession>A0ABR3GVE6</accession>
<keyword evidence="10" id="KW-1002">Plastid outer membrane</keyword>
<evidence type="ECO:0000313" key="20">
    <source>
        <dbReference type="EMBL" id="KAL0639919.1"/>
    </source>
</evidence>
<protein>
    <recommendedName>
        <fullName evidence="19">AIG1-type G domain-containing protein</fullName>
    </recommendedName>
</protein>
<keyword evidence="12" id="KW-0653">Protein transport</keyword>
<evidence type="ECO:0000256" key="15">
    <source>
        <dbReference type="ARBA" id="ARBA00023136"/>
    </source>
</evidence>
<evidence type="ECO:0000313" key="21">
    <source>
        <dbReference type="Proteomes" id="UP001447188"/>
    </source>
</evidence>
<proteinExistence type="predicted"/>
<evidence type="ECO:0000256" key="10">
    <source>
        <dbReference type="ARBA" id="ARBA00022805"/>
    </source>
</evidence>
<feature type="region of interest" description="Disordered" evidence="17">
    <location>
        <begin position="315"/>
        <end position="335"/>
    </location>
</feature>
<comment type="caution">
    <text evidence="20">The sequence shown here is derived from an EMBL/GenBank/DDBJ whole genome shotgun (WGS) entry which is preliminary data.</text>
</comment>
<keyword evidence="4" id="KW-0150">Chloroplast</keyword>
<feature type="transmembrane region" description="Helical" evidence="18">
    <location>
        <begin position="12"/>
        <end position="33"/>
    </location>
</feature>
<evidence type="ECO:0000256" key="3">
    <source>
        <dbReference type="ARBA" id="ARBA00022448"/>
    </source>
</evidence>
<dbReference type="PANTHER" id="PTHR10903">
    <property type="entry name" value="GTPASE, IMAP FAMILY MEMBER-RELATED"/>
    <property type="match status" value="1"/>
</dbReference>
<evidence type="ECO:0000256" key="14">
    <source>
        <dbReference type="ARBA" id="ARBA00023134"/>
    </source>
</evidence>
<keyword evidence="8" id="KW-0547">Nucleotide-binding</keyword>
<reference evidence="20 21" key="1">
    <citation type="submission" date="2024-02" db="EMBL/GenBank/DDBJ databases">
        <title>Discinaceae phylogenomics.</title>
        <authorList>
            <person name="Dirks A.C."/>
            <person name="James T.Y."/>
        </authorList>
    </citation>
    <scope>NUCLEOTIDE SEQUENCE [LARGE SCALE GENOMIC DNA]</scope>
    <source>
        <strain evidence="20 21">ACD0624</strain>
    </source>
</reference>
<dbReference type="PANTHER" id="PTHR10903:SF135">
    <property type="entry name" value="TRANSLOCASE OF CHLOROPLAST 120, CHLOROPLASTIC-RELATED"/>
    <property type="match status" value="1"/>
</dbReference>
<comment type="cofactor">
    <cofactor evidence="1">
        <name>Mg(2+)</name>
        <dbReference type="ChEBI" id="CHEBI:18420"/>
    </cofactor>
</comment>
<evidence type="ECO:0000256" key="7">
    <source>
        <dbReference type="ARBA" id="ARBA00022723"/>
    </source>
</evidence>
<keyword evidence="7" id="KW-0479">Metal-binding</keyword>
<evidence type="ECO:0000256" key="12">
    <source>
        <dbReference type="ARBA" id="ARBA00022927"/>
    </source>
</evidence>
<dbReference type="Gene3D" id="3.40.50.300">
    <property type="entry name" value="P-loop containing nucleotide triphosphate hydrolases"/>
    <property type="match status" value="1"/>
</dbReference>
<keyword evidence="11" id="KW-0460">Magnesium</keyword>
<comment type="subcellular location">
    <subcellularLocation>
        <location evidence="2">Membrane</location>
        <topology evidence="2">Single-pass membrane protein</topology>
    </subcellularLocation>
    <subcellularLocation>
        <location evidence="16">Plastid</location>
        <location evidence="16">Chloroplast outer membrane</location>
    </subcellularLocation>
</comment>
<evidence type="ECO:0000256" key="16">
    <source>
        <dbReference type="ARBA" id="ARBA00024013"/>
    </source>
</evidence>
<dbReference type="EMBL" id="JBBBZM010000007">
    <property type="protein sequence ID" value="KAL0639919.1"/>
    <property type="molecule type" value="Genomic_DNA"/>
</dbReference>
<evidence type="ECO:0000256" key="5">
    <source>
        <dbReference type="ARBA" id="ARBA00022640"/>
    </source>
</evidence>
<dbReference type="Proteomes" id="UP001447188">
    <property type="component" value="Unassembled WGS sequence"/>
</dbReference>
<keyword evidence="6 18" id="KW-0812">Transmembrane</keyword>
<dbReference type="Pfam" id="PF04548">
    <property type="entry name" value="AIG1"/>
    <property type="match status" value="1"/>
</dbReference>
<evidence type="ECO:0000256" key="9">
    <source>
        <dbReference type="ARBA" id="ARBA00022801"/>
    </source>
</evidence>
<keyword evidence="5" id="KW-0934">Plastid</keyword>
<evidence type="ECO:0000256" key="18">
    <source>
        <dbReference type="SAM" id="Phobius"/>
    </source>
</evidence>
<keyword evidence="15 18" id="KW-0472">Membrane</keyword>
<evidence type="ECO:0000256" key="8">
    <source>
        <dbReference type="ARBA" id="ARBA00022741"/>
    </source>
</evidence>
<keyword evidence="13 18" id="KW-1133">Transmembrane helix</keyword>
<name>A0ABR3GVE6_9PEZI</name>
<evidence type="ECO:0000256" key="13">
    <source>
        <dbReference type="ARBA" id="ARBA00022989"/>
    </source>
</evidence>
<keyword evidence="3" id="KW-0813">Transport</keyword>
<evidence type="ECO:0000256" key="4">
    <source>
        <dbReference type="ARBA" id="ARBA00022528"/>
    </source>
</evidence>
<dbReference type="SUPFAM" id="SSF52540">
    <property type="entry name" value="P-loop containing nucleoside triphosphate hydrolases"/>
    <property type="match status" value="1"/>
</dbReference>
<sequence>MRVKVVEPRFRLWNLFTLGLIGIILCLFVGFGYRDRSAGNNISNNDDDGQEIKAISVFVLMGKTGSGKSSFINSLNGTDAFGRKPVVSDGIDSSTQSPTVYLTWIGKRKILLLDTPGFDDSARDNLEVLNDIVSSLYSFALRPEDFEMRGVIFLHDISEIRFGGSQKKTLGILRAIVGEENLGNVIVGTTMWSSTWDAGKLKQQEKRERALLDDQWGGIRKTTRLSRDSKNVAVQIIYDLLAGPPALLLAQTEMLQPPHTIEATTVGKLAMPEGRQELEDLQRKVREREKEFEAESKRQEALLQEQVRDTKRKFEAQEMRSRQKEESQRLKQQEDMKKFEGKLRKEFKRESKSIEDKIRKDTKKREQEEKEIRKLEEDLRVKLIKRNKIRVEKARKDAEEQEKIKAAIKRLEKPPVLTWFANLISIILTWFR</sequence>
<evidence type="ECO:0000256" key="17">
    <source>
        <dbReference type="SAM" id="MobiDB-lite"/>
    </source>
</evidence>
<feature type="domain" description="AIG1-type G" evidence="19">
    <location>
        <begin position="59"/>
        <end position="187"/>
    </location>
</feature>
<keyword evidence="21" id="KW-1185">Reference proteome</keyword>
<dbReference type="InterPro" id="IPR045058">
    <property type="entry name" value="GIMA/IAN/Toc"/>
</dbReference>
<evidence type="ECO:0000256" key="6">
    <source>
        <dbReference type="ARBA" id="ARBA00022692"/>
    </source>
</evidence>
<keyword evidence="9" id="KW-0378">Hydrolase</keyword>
<evidence type="ECO:0000259" key="19">
    <source>
        <dbReference type="Pfam" id="PF04548"/>
    </source>
</evidence>